<evidence type="ECO:0000313" key="1">
    <source>
        <dbReference type="EMBL" id="KYO38258.1"/>
    </source>
</evidence>
<organism evidence="1 2">
    <name type="scientific">Alligator mississippiensis</name>
    <name type="common">American alligator</name>
    <dbReference type="NCBI Taxonomy" id="8496"/>
    <lineage>
        <taxon>Eukaryota</taxon>
        <taxon>Metazoa</taxon>
        <taxon>Chordata</taxon>
        <taxon>Craniata</taxon>
        <taxon>Vertebrata</taxon>
        <taxon>Euteleostomi</taxon>
        <taxon>Archelosauria</taxon>
        <taxon>Archosauria</taxon>
        <taxon>Crocodylia</taxon>
        <taxon>Alligatoridae</taxon>
        <taxon>Alligatorinae</taxon>
        <taxon>Alligator</taxon>
    </lineage>
</organism>
<dbReference type="Proteomes" id="UP000050525">
    <property type="component" value="Unassembled WGS sequence"/>
</dbReference>
<proteinExistence type="predicted"/>
<comment type="caution">
    <text evidence="1">The sequence shown here is derived from an EMBL/GenBank/DDBJ whole genome shotgun (WGS) entry which is preliminary data.</text>
</comment>
<name>A0A151NN86_ALLMI</name>
<gene>
    <name evidence="1" type="ORF">Y1Q_0015533</name>
</gene>
<dbReference type="EMBL" id="AKHW03002524">
    <property type="protein sequence ID" value="KYO38258.1"/>
    <property type="molecule type" value="Genomic_DNA"/>
</dbReference>
<evidence type="ECO:0000313" key="2">
    <source>
        <dbReference type="Proteomes" id="UP000050525"/>
    </source>
</evidence>
<accession>A0A151NN86</accession>
<dbReference type="AlphaFoldDB" id="A0A151NN86"/>
<protein>
    <submittedName>
        <fullName evidence="1">Uncharacterized protein</fullName>
    </submittedName>
</protein>
<keyword evidence="2" id="KW-1185">Reference proteome</keyword>
<sequence length="71" mass="8051">MNICEVPSPTKKRIMLKLDPSRMKLETPVDLLGPDTEQSALKSNLRNIVRGMLLTYDCLLHPSFPTIFKPP</sequence>
<reference evidence="1 2" key="1">
    <citation type="journal article" date="2012" name="Genome Biol.">
        <title>Sequencing three crocodilian genomes to illuminate the evolution of archosaurs and amniotes.</title>
        <authorList>
            <person name="St John J.A."/>
            <person name="Braun E.L."/>
            <person name="Isberg S.R."/>
            <person name="Miles L.G."/>
            <person name="Chong A.Y."/>
            <person name="Gongora J."/>
            <person name="Dalzell P."/>
            <person name="Moran C."/>
            <person name="Bed'hom B."/>
            <person name="Abzhanov A."/>
            <person name="Burgess S.C."/>
            <person name="Cooksey A.M."/>
            <person name="Castoe T.A."/>
            <person name="Crawford N.G."/>
            <person name="Densmore L.D."/>
            <person name="Drew J.C."/>
            <person name="Edwards S.V."/>
            <person name="Faircloth B.C."/>
            <person name="Fujita M.K."/>
            <person name="Greenwold M.J."/>
            <person name="Hoffmann F.G."/>
            <person name="Howard J.M."/>
            <person name="Iguchi T."/>
            <person name="Janes D.E."/>
            <person name="Khan S.Y."/>
            <person name="Kohno S."/>
            <person name="de Koning A.J."/>
            <person name="Lance S.L."/>
            <person name="McCarthy F.M."/>
            <person name="McCormack J.E."/>
            <person name="Merchant M.E."/>
            <person name="Peterson D.G."/>
            <person name="Pollock D.D."/>
            <person name="Pourmand N."/>
            <person name="Raney B.J."/>
            <person name="Roessler K.A."/>
            <person name="Sanford J.R."/>
            <person name="Sawyer R.H."/>
            <person name="Schmidt C.J."/>
            <person name="Triplett E.W."/>
            <person name="Tuberville T.D."/>
            <person name="Venegas-Anaya M."/>
            <person name="Howard J.T."/>
            <person name="Jarvis E.D."/>
            <person name="Guillette L.J.Jr."/>
            <person name="Glenn T.C."/>
            <person name="Green R.E."/>
            <person name="Ray D.A."/>
        </authorList>
    </citation>
    <scope>NUCLEOTIDE SEQUENCE [LARGE SCALE GENOMIC DNA]</scope>
    <source>
        <strain evidence="1">KSC_2009_1</strain>
    </source>
</reference>